<dbReference type="NCBIfam" id="TIGR01549">
    <property type="entry name" value="HAD-SF-IA-v1"/>
    <property type="match status" value="1"/>
</dbReference>
<dbReference type="InterPro" id="IPR036412">
    <property type="entry name" value="HAD-like_sf"/>
</dbReference>
<dbReference type="InterPro" id="IPR023214">
    <property type="entry name" value="HAD_sf"/>
</dbReference>
<protein>
    <submittedName>
        <fullName evidence="1">HAD superfamily hydrolase (TIGR01509 family)/HAD superfamily hydrolase (TIGR01549 family)</fullName>
    </submittedName>
</protein>
<dbReference type="SFLD" id="SFLDG01135">
    <property type="entry name" value="C1.5.6:_HAD__Beta-PGM__Phospha"/>
    <property type="match status" value="1"/>
</dbReference>
<proteinExistence type="predicted"/>
<gene>
    <name evidence="1" type="ORF">DFP99_0164</name>
</gene>
<dbReference type="AlphaFoldDB" id="A0A288QAL7"/>
<comment type="caution">
    <text evidence="1">The sequence shown here is derived from an EMBL/GenBank/DDBJ whole genome shotgun (WGS) entry which is preliminary data.</text>
</comment>
<evidence type="ECO:0000313" key="1">
    <source>
        <dbReference type="EMBL" id="RDL11746.1"/>
    </source>
</evidence>
<dbReference type="InterPro" id="IPR050155">
    <property type="entry name" value="HAD-like_hydrolase_sf"/>
</dbReference>
<dbReference type="SFLD" id="SFLDS00003">
    <property type="entry name" value="Haloacid_Dehalogenase"/>
    <property type="match status" value="1"/>
</dbReference>
<dbReference type="InterPro" id="IPR006439">
    <property type="entry name" value="HAD-SF_hydro_IA"/>
</dbReference>
<evidence type="ECO:0000313" key="2">
    <source>
        <dbReference type="Proteomes" id="UP000254912"/>
    </source>
</evidence>
<dbReference type="GO" id="GO:0008967">
    <property type="term" value="F:phosphoglycolate phosphatase activity"/>
    <property type="evidence" value="ECO:0007669"/>
    <property type="project" value="TreeGrafter"/>
</dbReference>
<reference evidence="1 2" key="1">
    <citation type="submission" date="2018-07" db="EMBL/GenBank/DDBJ databases">
        <title>Genomic Encyclopedia of Type Strains, Phase III (KMG-III): the genomes of soil and plant-associated and newly described type strains.</title>
        <authorList>
            <person name="Whitman W."/>
        </authorList>
    </citation>
    <scope>NUCLEOTIDE SEQUENCE [LARGE SCALE GENOMIC DNA]</scope>
    <source>
        <strain evidence="1 2">CECT 7031</strain>
    </source>
</reference>
<dbReference type="PANTHER" id="PTHR43434:SF26">
    <property type="entry name" value="PYROPHOSPHATASE PPAX"/>
    <property type="match status" value="1"/>
</dbReference>
<sequence length="209" mass="23222">METIIFDVDGTLISTETMYMKSLDFTLRAHGIEKSYDELYSVFGLPSLDSLIKLGIENPTVIQQEWQHHYHDFWQEVHLFDDIQLLLSSLDAAGKQLGIVTSNTPTEYADHADAFDINQYFTDFVFAGQTPKMKPAADPILKALADLQADPATAIYIGDSVHDMAAAHHAGIAFGMAAWGVRDQSVFNDEADYIFAKPADLLTFALKNS</sequence>
<dbReference type="SFLD" id="SFLDG01129">
    <property type="entry name" value="C1.5:_HAD__Beta-PGM__Phosphata"/>
    <property type="match status" value="1"/>
</dbReference>
<dbReference type="GO" id="GO:0006281">
    <property type="term" value="P:DNA repair"/>
    <property type="evidence" value="ECO:0007669"/>
    <property type="project" value="TreeGrafter"/>
</dbReference>
<dbReference type="SUPFAM" id="SSF56784">
    <property type="entry name" value="HAD-like"/>
    <property type="match status" value="1"/>
</dbReference>
<dbReference type="Proteomes" id="UP000254912">
    <property type="component" value="Unassembled WGS sequence"/>
</dbReference>
<accession>A0A288QAL7</accession>
<organism evidence="1 2">
    <name type="scientific">Weissella soli</name>
    <dbReference type="NCBI Taxonomy" id="155866"/>
    <lineage>
        <taxon>Bacteria</taxon>
        <taxon>Bacillati</taxon>
        <taxon>Bacillota</taxon>
        <taxon>Bacilli</taxon>
        <taxon>Lactobacillales</taxon>
        <taxon>Lactobacillaceae</taxon>
        <taxon>Weissella</taxon>
    </lineage>
</organism>
<dbReference type="InterPro" id="IPR041492">
    <property type="entry name" value="HAD_2"/>
</dbReference>
<dbReference type="Gene3D" id="3.40.50.1000">
    <property type="entry name" value="HAD superfamily/HAD-like"/>
    <property type="match status" value="1"/>
</dbReference>
<name>A0A288QAL7_9LACO</name>
<dbReference type="GO" id="GO:0005829">
    <property type="term" value="C:cytosol"/>
    <property type="evidence" value="ECO:0007669"/>
    <property type="project" value="TreeGrafter"/>
</dbReference>
<dbReference type="GeneID" id="94545740"/>
<keyword evidence="2" id="KW-1185">Reference proteome</keyword>
<dbReference type="Gene3D" id="1.10.150.240">
    <property type="entry name" value="Putative phosphatase, domain 2"/>
    <property type="match status" value="1"/>
</dbReference>
<dbReference type="KEGG" id="wso:WSWS_00535"/>
<dbReference type="InterPro" id="IPR023198">
    <property type="entry name" value="PGP-like_dom2"/>
</dbReference>
<dbReference type="RefSeq" id="WP_070229818.1">
    <property type="nucleotide sequence ID" value="NZ_BJYO01000002.1"/>
</dbReference>
<keyword evidence="1" id="KW-0378">Hydrolase</keyword>
<dbReference type="PANTHER" id="PTHR43434">
    <property type="entry name" value="PHOSPHOGLYCOLATE PHOSPHATASE"/>
    <property type="match status" value="1"/>
</dbReference>
<dbReference type="Pfam" id="PF13419">
    <property type="entry name" value="HAD_2"/>
    <property type="match status" value="1"/>
</dbReference>
<dbReference type="EMBL" id="QRAS01000001">
    <property type="protein sequence ID" value="RDL11746.1"/>
    <property type="molecule type" value="Genomic_DNA"/>
</dbReference>